<reference evidence="10 11" key="1">
    <citation type="submission" date="2024-02" db="EMBL/GenBank/DDBJ databases">
        <title>Roseovarius strain W115 nov., isolated from a marine algae.</title>
        <authorList>
            <person name="Lee M.W."/>
            <person name="Lee J.K."/>
            <person name="Kim J.M."/>
            <person name="Choi D.G."/>
            <person name="Baek J.H."/>
            <person name="Bayburt H."/>
            <person name="Jung J.J."/>
            <person name="Han D.M."/>
            <person name="Jeon C.O."/>
        </authorList>
    </citation>
    <scope>NUCLEOTIDE SEQUENCE [LARGE SCALE GENOMIC DNA]</scope>
    <source>
        <strain evidence="10 11">W115</strain>
    </source>
</reference>
<dbReference type="Gene3D" id="1.10.287.130">
    <property type="match status" value="1"/>
</dbReference>
<dbReference type="Pfam" id="PF12860">
    <property type="entry name" value="PAS_7"/>
    <property type="match status" value="1"/>
</dbReference>
<evidence type="ECO:0000256" key="2">
    <source>
        <dbReference type="ARBA" id="ARBA00012438"/>
    </source>
</evidence>
<organism evidence="10 11">
    <name type="scientific">Roseovarius rhodophyticola</name>
    <dbReference type="NCBI Taxonomy" id="3080827"/>
    <lineage>
        <taxon>Bacteria</taxon>
        <taxon>Pseudomonadati</taxon>
        <taxon>Pseudomonadota</taxon>
        <taxon>Alphaproteobacteria</taxon>
        <taxon>Rhodobacterales</taxon>
        <taxon>Roseobacteraceae</taxon>
        <taxon>Roseovarius</taxon>
    </lineage>
</organism>
<keyword evidence="11" id="KW-1185">Reference proteome</keyword>
<comment type="catalytic activity">
    <reaction evidence="1">
        <text>ATP + protein L-histidine = ADP + protein N-phospho-L-histidine.</text>
        <dbReference type="EC" id="2.7.13.3"/>
    </reaction>
</comment>
<dbReference type="InterPro" id="IPR003661">
    <property type="entry name" value="HisK_dim/P_dom"/>
</dbReference>
<dbReference type="EC" id="2.7.13.3" evidence="2"/>
<evidence type="ECO:0000256" key="7">
    <source>
        <dbReference type="ARBA" id="ARBA00022840"/>
    </source>
</evidence>
<dbReference type="InterPro" id="IPR003594">
    <property type="entry name" value="HATPase_dom"/>
</dbReference>
<protein>
    <recommendedName>
        <fullName evidence="2">histidine kinase</fullName>
        <ecNumber evidence="2">2.7.13.3</ecNumber>
    </recommendedName>
</protein>
<dbReference type="InterPro" id="IPR004358">
    <property type="entry name" value="Sig_transdc_His_kin-like_C"/>
</dbReference>
<dbReference type="SMART" id="SM00388">
    <property type="entry name" value="HisKA"/>
    <property type="match status" value="1"/>
</dbReference>
<dbReference type="GO" id="GO:0005524">
    <property type="term" value="F:ATP binding"/>
    <property type="evidence" value="ECO:0007669"/>
    <property type="project" value="UniProtKB-KW"/>
</dbReference>
<dbReference type="Pfam" id="PF02518">
    <property type="entry name" value="HATPase_c"/>
    <property type="match status" value="1"/>
</dbReference>
<keyword evidence="8" id="KW-0902">Two-component regulatory system</keyword>
<evidence type="ECO:0000313" key="11">
    <source>
        <dbReference type="Proteomes" id="UP001281305"/>
    </source>
</evidence>
<dbReference type="InterPro" id="IPR005467">
    <property type="entry name" value="His_kinase_dom"/>
</dbReference>
<keyword evidence="7 10" id="KW-0067">ATP-binding</keyword>
<evidence type="ECO:0000256" key="5">
    <source>
        <dbReference type="ARBA" id="ARBA00022741"/>
    </source>
</evidence>
<dbReference type="Gene3D" id="3.30.565.10">
    <property type="entry name" value="Histidine kinase-like ATPase, C-terminal domain"/>
    <property type="match status" value="1"/>
</dbReference>
<sequence>MAFDPQNTPAKVTAKALYEILEKLDQGIAVFDADGTLTLANSSFRKMYPDLADLLRPELPWTIFLREALSNGAMPVPVAKRLDEIESSLDYNRPSADPVLMPSAGGLSYALTMAATSDGGFSLTQSNIRDQSKEIDAAREAETLLRKVLEACPTSLTMSRVTDGQVIYRSPAATELLGSAKSSFSHFAQPEERADFVTALLPDARVDNMRVTGIRASGEHFPADLSARLIDYRGEDVIVSNIEDLTKELAVQAELDRQRDQLFQAEKLSALGELLAGIAHELNNPLSIIAGNAEILHEELENSPQERRVEKLSQAAQRCIRIVRSFLSLAREEPLDLKPLRISELVSNAVEAATQEAERANVILEVDGSQPCSEVIADEVQLTQVLINLLTNGVHAVRDSGVGDQVSIGWTCNGNTLCLRVADNGPGVPDDLKSRIFDPLFTTKQAGKGTGVGLAYCHRIITAHKGQIHLENDKAQGAAFVFELPLAR</sequence>
<dbReference type="InterPro" id="IPR036097">
    <property type="entry name" value="HisK_dim/P_sf"/>
</dbReference>
<evidence type="ECO:0000256" key="1">
    <source>
        <dbReference type="ARBA" id="ARBA00000085"/>
    </source>
</evidence>
<evidence type="ECO:0000256" key="8">
    <source>
        <dbReference type="ARBA" id="ARBA00023012"/>
    </source>
</evidence>
<name>A0ABZ2TJX6_9RHOB</name>
<evidence type="ECO:0000313" key="10">
    <source>
        <dbReference type="EMBL" id="WYK19964.1"/>
    </source>
</evidence>
<proteinExistence type="predicted"/>
<dbReference type="SUPFAM" id="SSF47384">
    <property type="entry name" value="Homodimeric domain of signal transducing histidine kinase"/>
    <property type="match status" value="1"/>
</dbReference>
<dbReference type="SUPFAM" id="SSF55874">
    <property type="entry name" value="ATPase domain of HSP90 chaperone/DNA topoisomerase II/histidine kinase"/>
    <property type="match status" value="1"/>
</dbReference>
<dbReference type="PRINTS" id="PR00344">
    <property type="entry name" value="BCTRLSENSOR"/>
</dbReference>
<feature type="domain" description="Histidine kinase" evidence="9">
    <location>
        <begin position="277"/>
        <end position="488"/>
    </location>
</feature>
<accession>A0ABZ2TJX6</accession>
<keyword evidence="6" id="KW-0418">Kinase</keyword>
<dbReference type="InterPro" id="IPR035965">
    <property type="entry name" value="PAS-like_dom_sf"/>
</dbReference>
<dbReference type="EMBL" id="CP146606">
    <property type="protein sequence ID" value="WYK19964.1"/>
    <property type="molecule type" value="Genomic_DNA"/>
</dbReference>
<keyword evidence="5" id="KW-0547">Nucleotide-binding</keyword>
<evidence type="ECO:0000256" key="6">
    <source>
        <dbReference type="ARBA" id="ARBA00022777"/>
    </source>
</evidence>
<evidence type="ECO:0000259" key="9">
    <source>
        <dbReference type="PROSITE" id="PS50109"/>
    </source>
</evidence>
<evidence type="ECO:0000256" key="4">
    <source>
        <dbReference type="ARBA" id="ARBA00022679"/>
    </source>
</evidence>
<dbReference type="PANTHER" id="PTHR43065:SF10">
    <property type="entry name" value="PEROXIDE STRESS-ACTIVATED HISTIDINE KINASE MAK3"/>
    <property type="match status" value="1"/>
</dbReference>
<dbReference type="Proteomes" id="UP001281305">
    <property type="component" value="Chromosome"/>
</dbReference>
<dbReference type="SUPFAM" id="SSF55785">
    <property type="entry name" value="PYP-like sensor domain (PAS domain)"/>
    <property type="match status" value="1"/>
</dbReference>
<dbReference type="Pfam" id="PF00512">
    <property type="entry name" value="HisKA"/>
    <property type="match status" value="1"/>
</dbReference>
<keyword evidence="4" id="KW-0808">Transferase</keyword>
<dbReference type="Gene3D" id="3.30.450.20">
    <property type="entry name" value="PAS domain"/>
    <property type="match status" value="1"/>
</dbReference>
<dbReference type="CDD" id="cd00082">
    <property type="entry name" value="HisKA"/>
    <property type="match status" value="1"/>
</dbReference>
<gene>
    <name evidence="10" type="ORF">RZS32_009055</name>
</gene>
<dbReference type="SMART" id="SM00387">
    <property type="entry name" value="HATPase_c"/>
    <property type="match status" value="1"/>
</dbReference>
<dbReference type="PANTHER" id="PTHR43065">
    <property type="entry name" value="SENSOR HISTIDINE KINASE"/>
    <property type="match status" value="1"/>
</dbReference>
<keyword evidence="3" id="KW-0597">Phosphoprotein</keyword>
<dbReference type="PROSITE" id="PS50109">
    <property type="entry name" value="HIS_KIN"/>
    <property type="match status" value="1"/>
</dbReference>
<dbReference type="RefSeq" id="WP_317056660.1">
    <property type="nucleotide sequence ID" value="NZ_CP146606.1"/>
</dbReference>
<dbReference type="InterPro" id="IPR036890">
    <property type="entry name" value="HATPase_C_sf"/>
</dbReference>
<evidence type="ECO:0000256" key="3">
    <source>
        <dbReference type="ARBA" id="ARBA00022553"/>
    </source>
</evidence>